<comment type="caution">
    <text evidence="1">The sequence shown here is derived from an EMBL/GenBank/DDBJ whole genome shotgun (WGS) entry which is preliminary data.</text>
</comment>
<dbReference type="Proteomes" id="UP000239522">
    <property type="component" value="Unassembled WGS sequence"/>
</dbReference>
<reference evidence="1 2" key="1">
    <citation type="submission" date="2016-11" db="EMBL/GenBank/DDBJ databases">
        <title>Trade-off between light-utilization and light-protection in marine flavobacteria.</title>
        <authorList>
            <person name="Kumagai Y."/>
        </authorList>
    </citation>
    <scope>NUCLEOTIDE SEQUENCE [LARGE SCALE GENOMIC DNA]</scope>
    <source>
        <strain evidence="1 2">ATCC 700397</strain>
    </source>
</reference>
<name>A0A2S7L0Q9_9FLAO</name>
<keyword evidence="2" id="KW-1185">Reference proteome</keyword>
<organism evidence="1 2">
    <name type="scientific">Polaribacter filamentus</name>
    <dbReference type="NCBI Taxonomy" id="53483"/>
    <lineage>
        <taxon>Bacteria</taxon>
        <taxon>Pseudomonadati</taxon>
        <taxon>Bacteroidota</taxon>
        <taxon>Flavobacteriia</taxon>
        <taxon>Flavobacteriales</taxon>
        <taxon>Flavobacteriaceae</taxon>
    </lineage>
</organism>
<accession>A0A2S7L0Q9</accession>
<proteinExistence type="predicted"/>
<evidence type="ECO:0000313" key="2">
    <source>
        <dbReference type="Proteomes" id="UP000239522"/>
    </source>
</evidence>
<sequence length="117" mass="13441">MLELVITPNRTLNKYKFIANNKVTLQQFRVNDAVVNNGKNDMAEKGALSIYFMSNSNENLTLYFSLNKDENLDLILNEISYDLLTNSNFTINPKSKEIMPIPFITTDTFIISKKLKL</sequence>
<gene>
    <name evidence="1" type="ORF">BST83_16270</name>
</gene>
<protein>
    <submittedName>
        <fullName evidence="1">Uncharacterized protein</fullName>
    </submittedName>
</protein>
<dbReference type="EMBL" id="MQUA01000013">
    <property type="protein sequence ID" value="PQB08502.1"/>
    <property type="molecule type" value="Genomic_DNA"/>
</dbReference>
<evidence type="ECO:0000313" key="1">
    <source>
        <dbReference type="EMBL" id="PQB08502.1"/>
    </source>
</evidence>
<dbReference type="AlphaFoldDB" id="A0A2S7L0Q9"/>